<keyword evidence="6" id="KW-1185">Reference proteome</keyword>
<sequence length="229" mass="24013">MIKGIIFDKDGTLFDFNATWGAWTRAMITSELGHDPAQMDRLAAALGFRLTDSRFEADSPVIASTADEIAQIMLPLVPDTNHLGLLGRMNATAANVPQIEATPLVPFFAQLRALGLKLGVATNDAEAPARAHLGRAGVTAHLDFIAGYDSGYGGKPAPGQLMGFCEVTGLAPANCVMVGDSLHDLHAGQAAGMRTVGVLTGPATREELANHADVVLDSIAELPAWIAQC</sequence>
<dbReference type="Proteomes" id="UP000244523">
    <property type="component" value="Unassembled WGS sequence"/>
</dbReference>
<evidence type="ECO:0000256" key="1">
    <source>
        <dbReference type="ARBA" id="ARBA00000830"/>
    </source>
</evidence>
<comment type="caution">
    <text evidence="5">The sequence shown here is derived from an EMBL/GenBank/DDBJ whole genome shotgun (WGS) entry which is preliminary data.</text>
</comment>
<dbReference type="SFLD" id="SFLDG01129">
    <property type="entry name" value="C1.5:_HAD__Beta-PGM__Phosphata"/>
    <property type="match status" value="1"/>
</dbReference>
<gene>
    <name evidence="5" type="ORF">C8N45_11175</name>
</gene>
<dbReference type="PANTHER" id="PTHR43434">
    <property type="entry name" value="PHOSPHOGLYCOLATE PHOSPHATASE"/>
    <property type="match status" value="1"/>
</dbReference>
<evidence type="ECO:0000256" key="3">
    <source>
        <dbReference type="ARBA" id="ARBA00006171"/>
    </source>
</evidence>
<dbReference type="Pfam" id="PF00702">
    <property type="entry name" value="Hydrolase"/>
    <property type="match status" value="1"/>
</dbReference>
<dbReference type="Gene3D" id="3.40.50.1000">
    <property type="entry name" value="HAD superfamily/HAD-like"/>
    <property type="match status" value="1"/>
</dbReference>
<dbReference type="PANTHER" id="PTHR43434:SF1">
    <property type="entry name" value="PHOSPHOGLYCOLATE PHOSPHATASE"/>
    <property type="match status" value="1"/>
</dbReference>
<dbReference type="InterPro" id="IPR036412">
    <property type="entry name" value="HAD-like_sf"/>
</dbReference>
<dbReference type="InterPro" id="IPR006439">
    <property type="entry name" value="HAD-SF_hydro_IA"/>
</dbReference>
<dbReference type="OrthoDB" id="9797743at2"/>
<dbReference type="EMBL" id="QBUD01000011">
    <property type="protein sequence ID" value="PUB12098.1"/>
    <property type="molecule type" value="Genomic_DNA"/>
</dbReference>
<evidence type="ECO:0000256" key="4">
    <source>
        <dbReference type="ARBA" id="ARBA00013078"/>
    </source>
</evidence>
<comment type="similarity">
    <text evidence="3">Belongs to the HAD-like hydrolase superfamily. CbbY/CbbZ/Gph/YieH family.</text>
</comment>
<protein>
    <recommendedName>
        <fullName evidence="4">phosphoglycolate phosphatase</fullName>
        <ecNumber evidence="4">3.1.3.18</ecNumber>
    </recommendedName>
</protein>
<dbReference type="InterPro" id="IPR050155">
    <property type="entry name" value="HAD-like_hydrolase_sf"/>
</dbReference>
<dbReference type="SUPFAM" id="SSF56784">
    <property type="entry name" value="HAD-like"/>
    <property type="match status" value="1"/>
</dbReference>
<dbReference type="AlphaFoldDB" id="A0A2T6KB69"/>
<evidence type="ECO:0000313" key="5">
    <source>
        <dbReference type="EMBL" id="PUB12098.1"/>
    </source>
</evidence>
<comment type="catalytic activity">
    <reaction evidence="1">
        <text>2-phosphoglycolate + H2O = glycolate + phosphate</text>
        <dbReference type="Rhea" id="RHEA:14369"/>
        <dbReference type="ChEBI" id="CHEBI:15377"/>
        <dbReference type="ChEBI" id="CHEBI:29805"/>
        <dbReference type="ChEBI" id="CHEBI:43474"/>
        <dbReference type="ChEBI" id="CHEBI:58033"/>
        <dbReference type="EC" id="3.1.3.18"/>
    </reaction>
</comment>
<proteinExistence type="inferred from homology"/>
<organism evidence="5 6">
    <name type="scientific">Yoonia sediminilitoris</name>
    <dbReference type="NCBI Taxonomy" id="1286148"/>
    <lineage>
        <taxon>Bacteria</taxon>
        <taxon>Pseudomonadati</taxon>
        <taxon>Pseudomonadota</taxon>
        <taxon>Alphaproteobacteria</taxon>
        <taxon>Rhodobacterales</taxon>
        <taxon>Paracoccaceae</taxon>
        <taxon>Yoonia</taxon>
    </lineage>
</organism>
<dbReference type="SFLD" id="SFLDS00003">
    <property type="entry name" value="Haloacid_Dehalogenase"/>
    <property type="match status" value="1"/>
</dbReference>
<dbReference type="NCBIfam" id="TIGR01549">
    <property type="entry name" value="HAD-SF-IA-v1"/>
    <property type="match status" value="1"/>
</dbReference>
<evidence type="ECO:0000256" key="2">
    <source>
        <dbReference type="ARBA" id="ARBA00004818"/>
    </source>
</evidence>
<comment type="pathway">
    <text evidence="2">Organic acid metabolism; glycolate biosynthesis; glycolate from 2-phosphoglycolate: step 1/1.</text>
</comment>
<dbReference type="Gene3D" id="1.10.150.240">
    <property type="entry name" value="Putative phosphatase, domain 2"/>
    <property type="match status" value="1"/>
</dbReference>
<dbReference type="InterPro" id="IPR023198">
    <property type="entry name" value="PGP-like_dom2"/>
</dbReference>
<dbReference type="EC" id="3.1.3.18" evidence="4"/>
<evidence type="ECO:0000313" key="6">
    <source>
        <dbReference type="Proteomes" id="UP000244523"/>
    </source>
</evidence>
<accession>A0A2T6KB69</accession>
<dbReference type="InterPro" id="IPR023214">
    <property type="entry name" value="HAD_sf"/>
</dbReference>
<name>A0A2T6KB69_9RHOB</name>
<dbReference type="GO" id="GO:0008967">
    <property type="term" value="F:phosphoglycolate phosphatase activity"/>
    <property type="evidence" value="ECO:0007669"/>
    <property type="project" value="UniProtKB-EC"/>
</dbReference>
<reference evidence="5 6" key="1">
    <citation type="submission" date="2018-04" db="EMBL/GenBank/DDBJ databases">
        <title>Genomic Encyclopedia of Archaeal and Bacterial Type Strains, Phase II (KMG-II): from individual species to whole genera.</title>
        <authorList>
            <person name="Goeker M."/>
        </authorList>
    </citation>
    <scope>NUCLEOTIDE SEQUENCE [LARGE SCALE GENOMIC DNA]</scope>
    <source>
        <strain evidence="5 6">DSM 29955</strain>
    </source>
</reference>
<dbReference type="GO" id="GO:0006281">
    <property type="term" value="P:DNA repair"/>
    <property type="evidence" value="ECO:0007669"/>
    <property type="project" value="TreeGrafter"/>
</dbReference>
<dbReference type="RefSeq" id="WP_108387470.1">
    <property type="nucleotide sequence ID" value="NZ_QBUD01000011.1"/>
</dbReference>